<keyword evidence="2" id="KW-1185">Reference proteome</keyword>
<dbReference type="KEGG" id="vg:26799042"/>
<protein>
    <submittedName>
        <fullName evidence="1">Uncharacterized protein</fullName>
    </submittedName>
</protein>
<dbReference type="Proteomes" id="UP000204441">
    <property type="component" value="Genome"/>
</dbReference>
<evidence type="ECO:0000313" key="1">
    <source>
        <dbReference type="EMBL" id="CUR44292.1"/>
    </source>
</evidence>
<evidence type="ECO:0000313" key="2">
    <source>
        <dbReference type="Proteomes" id="UP000204441"/>
    </source>
</evidence>
<reference evidence="2" key="1">
    <citation type="submission" date="2015-10" db="EMBL/GenBank/DDBJ databases">
        <authorList>
            <person name="Millard A."/>
        </authorList>
    </citation>
    <scope>NUCLEOTIDE SEQUENCE [LARGE SCALE GENOMIC DNA]</scope>
</reference>
<sequence length="205" mass="22117">MAQISITRALAEVKSLNDRIEKATRQGVFVTVTVGGKTTNGVDLQTAQNQLKANLQSVQGLIARRQAVKTAIIRSNAVATVAINGKELTVAEAIERKGSIDKERALMAVLQQQLGGARSVVERNNVQMQSRIDTMLQAAVGKERKATEEELEAISKPYTASNVTAPLDPNGLEAVILKMEEDINGFLFEVDFALSEANAKTLIEA</sequence>
<dbReference type="EMBL" id="LN887844">
    <property type="protein sequence ID" value="CUR44292.1"/>
    <property type="molecule type" value="Genomic_DNA"/>
</dbReference>
<name>A0A0S4L0Y7_9CAUD</name>
<accession>A0A0S4L0Y7</accession>
<organism evidence="1 2">
    <name type="scientific">Pseudomonas phage VCM</name>
    <dbReference type="NCBI Taxonomy" id="1729937"/>
    <lineage>
        <taxon>Viruses</taxon>
        <taxon>Duplodnaviria</taxon>
        <taxon>Heunggongvirae</taxon>
        <taxon>Uroviricota</taxon>
        <taxon>Caudoviricetes</taxon>
        <taxon>Vandenendeviridae</taxon>
        <taxon>Gorskivirinae</taxon>
        <taxon>Kremarvirus</taxon>
        <taxon>Kremarvirus VCM</taxon>
        <taxon>Otagovirus VCM</taxon>
    </lineage>
</organism>
<dbReference type="GeneID" id="26799042"/>
<proteinExistence type="predicted"/>
<gene>
    <name evidence="1" type="ORF">VCM_00073</name>
</gene>
<dbReference type="OrthoDB" id="13897at10239"/>
<dbReference type="RefSeq" id="YP_009222671.1">
    <property type="nucleotide sequence ID" value="NC_029065.1"/>
</dbReference>